<dbReference type="GO" id="GO:0008234">
    <property type="term" value="F:cysteine-type peptidase activity"/>
    <property type="evidence" value="ECO:0007669"/>
    <property type="project" value="InterPro"/>
</dbReference>
<evidence type="ECO:0000256" key="1">
    <source>
        <dbReference type="SAM" id="MobiDB-lite"/>
    </source>
</evidence>
<feature type="region of interest" description="Disordered" evidence="1">
    <location>
        <begin position="27"/>
        <end position="48"/>
    </location>
</feature>
<evidence type="ECO:0000259" key="2">
    <source>
        <dbReference type="Pfam" id="PF01364"/>
    </source>
</evidence>
<reference evidence="4" key="1">
    <citation type="submission" date="2018-09" db="EMBL/GenBank/DDBJ databases">
        <authorList>
            <person name="Livingstone P.G."/>
            <person name="Whitworth D.E."/>
        </authorList>
    </citation>
    <scope>NUCLEOTIDE SEQUENCE [LARGE SCALE GENOMIC DNA]</scope>
    <source>
        <strain evidence="4">CA051B</strain>
    </source>
</reference>
<organism evidence="3 4">
    <name type="scientific">Corallococcus llansteffanensis</name>
    <dbReference type="NCBI Taxonomy" id="2316731"/>
    <lineage>
        <taxon>Bacteria</taxon>
        <taxon>Pseudomonadati</taxon>
        <taxon>Myxococcota</taxon>
        <taxon>Myxococcia</taxon>
        <taxon>Myxococcales</taxon>
        <taxon>Cystobacterineae</taxon>
        <taxon>Myxococcaceae</taxon>
        <taxon>Corallococcus</taxon>
    </lineage>
</organism>
<sequence>MNLELLLAHADDHRPVLESGLRADSLQHAPGPVLQNQTPTHLWDPGGDPNDLASQRWGVIAPEGAAGDRLLAILEPLRRWRAQQQGAPTRCYRVPPGLEGPQAVRWKNTVLRDESIPEQEWPRYLLVLGDLDQVSLELQQALGSDVFVGRLAFREEQQLAAYVDKVLRWERAPSPESQARSLFFTAHDGTAATQVGYHQLVLPSLQACRARQQKGDFHADIHEVGGPEDWSPQELLEQAAAARPGVLLSVSHGLGAPRQGWSSATEQQSLQGAMCLGPGEHLRAADVASRPFLPGGLWVYLACFGGGTPHHSPYFHWLRRLQESGARIGRPEAVLASLPRAGQPPFIAALPQAALANPNGPLALVAHVDLAWSYGFSDVDTTSSRGRPSRFLGLLRELVEGRRVGVGLSTLLRFASEANLELTMMEDRDATELAAGRSAARDSARRGHLWMMRQDVSGYVLLGDPAVRLPLTPAVARDATPSLPEVSALLGLPAPALAPASSPFPLGPGVQAMEEAVVEMMTGAEAPRAIATRLGVSLAELRHWERVFRDAGRAALASLSRSGG</sequence>
<dbReference type="InterPro" id="IPR001769">
    <property type="entry name" value="Gingipain"/>
</dbReference>
<protein>
    <recommendedName>
        <fullName evidence="2">Gingipain domain-containing protein</fullName>
    </recommendedName>
</protein>
<proteinExistence type="predicted"/>
<feature type="domain" description="Gingipain" evidence="2">
    <location>
        <begin position="140"/>
        <end position="237"/>
    </location>
</feature>
<keyword evidence="4" id="KW-1185">Reference proteome</keyword>
<dbReference type="AlphaFoldDB" id="A0A3A8QYQ1"/>
<dbReference type="EMBL" id="RAWB01000008">
    <property type="protein sequence ID" value="RKH68264.1"/>
    <property type="molecule type" value="Genomic_DNA"/>
</dbReference>
<evidence type="ECO:0000313" key="4">
    <source>
        <dbReference type="Proteomes" id="UP000272888"/>
    </source>
</evidence>
<dbReference type="Proteomes" id="UP000272888">
    <property type="component" value="Unassembled WGS sequence"/>
</dbReference>
<dbReference type="SUPFAM" id="SSF52129">
    <property type="entry name" value="Caspase-like"/>
    <property type="match status" value="1"/>
</dbReference>
<evidence type="ECO:0000313" key="3">
    <source>
        <dbReference type="EMBL" id="RKH68264.1"/>
    </source>
</evidence>
<name>A0A3A8QYQ1_9BACT</name>
<accession>A0A3A8QYQ1</accession>
<dbReference type="GO" id="GO:0006508">
    <property type="term" value="P:proteolysis"/>
    <property type="evidence" value="ECO:0007669"/>
    <property type="project" value="InterPro"/>
</dbReference>
<comment type="caution">
    <text evidence="3">The sequence shown here is derived from an EMBL/GenBank/DDBJ whole genome shotgun (WGS) entry which is preliminary data.</text>
</comment>
<gene>
    <name evidence="3" type="ORF">D7V93_01480</name>
</gene>
<dbReference type="InterPro" id="IPR029030">
    <property type="entry name" value="Caspase-like_dom_sf"/>
</dbReference>
<dbReference type="Pfam" id="PF01364">
    <property type="entry name" value="Peptidase_C25"/>
    <property type="match status" value="1"/>
</dbReference>